<proteinExistence type="predicted"/>
<evidence type="ECO:0000256" key="1">
    <source>
        <dbReference type="SAM" id="MobiDB-lite"/>
    </source>
</evidence>
<reference evidence="2 3" key="1">
    <citation type="submission" date="2024-05" db="EMBL/GenBank/DDBJ databases">
        <title>Genome sequencing and assembly of Indian major carp, Cirrhinus mrigala (Hamilton, 1822).</title>
        <authorList>
            <person name="Mohindra V."/>
            <person name="Chowdhury L.M."/>
            <person name="Lal K."/>
            <person name="Jena J.K."/>
        </authorList>
    </citation>
    <scope>NUCLEOTIDE SEQUENCE [LARGE SCALE GENOMIC DNA]</scope>
    <source>
        <strain evidence="2">CM1030</strain>
        <tissue evidence="2">Blood</tissue>
    </source>
</reference>
<gene>
    <name evidence="2" type="ORF">M9458_055270</name>
</gene>
<name>A0ABD0MKA8_CIRMR</name>
<keyword evidence="3" id="KW-1185">Reference proteome</keyword>
<dbReference type="EMBL" id="JAMKFB020000430">
    <property type="protein sequence ID" value="KAL0149482.1"/>
    <property type="molecule type" value="Genomic_DNA"/>
</dbReference>
<accession>A0ABD0MKA8</accession>
<feature type="non-terminal residue" evidence="2">
    <location>
        <position position="153"/>
    </location>
</feature>
<feature type="region of interest" description="Disordered" evidence="1">
    <location>
        <begin position="27"/>
        <end position="139"/>
    </location>
</feature>
<sequence length="153" mass="16112">MLIQLAKQWVTVAGIFQDCDFAPSQVTDRPVPSGALQQNSTPAHLPPGSSPPYLPSGPTPAHLPPGSSPAHLPPGSSPPYLPPGPTPAIHGVNLHSNEMPSTSGSIVGQLFSPSLIRPFPKAGPRKETGRGRKKRLSEILTDTPVKLALEEEE</sequence>
<protein>
    <submittedName>
        <fullName evidence="2">Uncharacterized protein</fullName>
    </submittedName>
</protein>
<organism evidence="2 3">
    <name type="scientific">Cirrhinus mrigala</name>
    <name type="common">Mrigala</name>
    <dbReference type="NCBI Taxonomy" id="683832"/>
    <lineage>
        <taxon>Eukaryota</taxon>
        <taxon>Metazoa</taxon>
        <taxon>Chordata</taxon>
        <taxon>Craniata</taxon>
        <taxon>Vertebrata</taxon>
        <taxon>Euteleostomi</taxon>
        <taxon>Actinopterygii</taxon>
        <taxon>Neopterygii</taxon>
        <taxon>Teleostei</taxon>
        <taxon>Ostariophysi</taxon>
        <taxon>Cypriniformes</taxon>
        <taxon>Cyprinidae</taxon>
        <taxon>Labeoninae</taxon>
        <taxon>Labeonini</taxon>
        <taxon>Cirrhinus</taxon>
    </lineage>
</organism>
<feature type="compositionally biased region" description="Polar residues" evidence="1">
    <location>
        <begin position="94"/>
        <end position="106"/>
    </location>
</feature>
<feature type="compositionally biased region" description="Pro residues" evidence="1">
    <location>
        <begin position="44"/>
        <end position="86"/>
    </location>
</feature>
<dbReference type="AlphaFoldDB" id="A0ABD0MKA8"/>
<evidence type="ECO:0000313" key="3">
    <source>
        <dbReference type="Proteomes" id="UP001529510"/>
    </source>
</evidence>
<evidence type="ECO:0000313" key="2">
    <source>
        <dbReference type="EMBL" id="KAL0149482.1"/>
    </source>
</evidence>
<dbReference type="Proteomes" id="UP001529510">
    <property type="component" value="Unassembled WGS sequence"/>
</dbReference>
<comment type="caution">
    <text evidence="2">The sequence shown here is derived from an EMBL/GenBank/DDBJ whole genome shotgun (WGS) entry which is preliminary data.</text>
</comment>